<accession>A0AAE0FPN5</accession>
<keyword evidence="8" id="KW-1185">Reference proteome</keyword>
<dbReference type="SMART" id="SM00547">
    <property type="entry name" value="ZnF_RBZ"/>
    <property type="match status" value="1"/>
</dbReference>
<proteinExistence type="predicted"/>
<evidence type="ECO:0000313" key="7">
    <source>
        <dbReference type="EMBL" id="KAK3266919.1"/>
    </source>
</evidence>
<keyword evidence="1" id="KW-0479">Metal-binding</keyword>
<feature type="domain" description="RanBP2-type" evidence="5">
    <location>
        <begin position="247"/>
        <end position="276"/>
    </location>
</feature>
<dbReference type="InterPro" id="IPR036443">
    <property type="entry name" value="Znf_RanBP2_sf"/>
</dbReference>
<dbReference type="PROSITE" id="PS50199">
    <property type="entry name" value="ZF_RANBP2_2"/>
    <property type="match status" value="1"/>
</dbReference>
<evidence type="ECO:0000313" key="8">
    <source>
        <dbReference type="Proteomes" id="UP001190700"/>
    </source>
</evidence>
<evidence type="ECO:0000256" key="4">
    <source>
        <dbReference type="PROSITE-ProRule" id="PRU00322"/>
    </source>
</evidence>
<dbReference type="InterPro" id="IPR001876">
    <property type="entry name" value="Znf_RanBP2"/>
</dbReference>
<dbReference type="EMBL" id="LGRX02015105">
    <property type="protein sequence ID" value="KAK3263726.1"/>
    <property type="molecule type" value="Genomic_DNA"/>
</dbReference>
<keyword evidence="3" id="KW-0862">Zinc</keyword>
<evidence type="ECO:0000256" key="2">
    <source>
        <dbReference type="ARBA" id="ARBA00022771"/>
    </source>
</evidence>
<reference evidence="6 8" key="1">
    <citation type="journal article" date="2015" name="Genome Biol. Evol.">
        <title>Comparative Genomics of a Bacterivorous Green Alga Reveals Evolutionary Causalities and Consequences of Phago-Mixotrophic Mode of Nutrition.</title>
        <authorList>
            <person name="Burns J.A."/>
            <person name="Paasch A."/>
            <person name="Narechania A."/>
            <person name="Kim E."/>
        </authorList>
    </citation>
    <scope>NUCLEOTIDE SEQUENCE [LARGE SCALE GENOMIC DNA]</scope>
    <source>
        <strain evidence="6">PLY_AMNH</strain>
    </source>
</reference>
<gene>
    <name evidence="7" type="ORF">CYMTET_24490</name>
    <name evidence="6" type="ORF">CYMTET_27487</name>
</gene>
<dbReference type="GO" id="GO:0008270">
    <property type="term" value="F:zinc ion binding"/>
    <property type="evidence" value="ECO:0007669"/>
    <property type="project" value="UniProtKB-KW"/>
</dbReference>
<reference evidence="6" key="2">
    <citation type="submission" date="2023-06" db="EMBL/GenBank/DDBJ databases">
        <title>Long-read-based genome assembly of the green algal bacterivore Cymbomonas tetramitiformis.</title>
        <authorList>
            <person name="Gyaltshen Y."/>
            <person name="Rozenberg A."/>
            <person name="Paasch A."/>
            <person name="Burns J.A."/>
            <person name="Warring S."/>
            <person name="Larson R."/>
            <person name="Maurer-Alcala X."/>
            <person name="Dacks J."/>
            <person name="Kim E."/>
        </authorList>
    </citation>
    <scope>NUCLEOTIDE SEQUENCE</scope>
    <source>
        <strain evidence="6">PLY_AMNH</strain>
    </source>
</reference>
<evidence type="ECO:0000256" key="3">
    <source>
        <dbReference type="ARBA" id="ARBA00022833"/>
    </source>
</evidence>
<dbReference type="Gene3D" id="4.10.1060.10">
    <property type="entry name" value="Zinc finger, RanBP2-type"/>
    <property type="match status" value="1"/>
</dbReference>
<evidence type="ECO:0000259" key="5">
    <source>
        <dbReference type="PROSITE" id="PS50199"/>
    </source>
</evidence>
<feature type="non-terminal residue" evidence="6">
    <location>
        <position position="1"/>
    </location>
</feature>
<name>A0AAE0FPN5_9CHLO</name>
<sequence>ANGALEASAEADGLSSGTSFEDSFADLVETLILQGLDVKGELGNWQDEDICAQVGGFRRLFKALRDAQPDMLDCYPTLLLAALGAASHQMLVDEERVARFGWLGSEKDGVVRGTRVLADAFCNDCFEVQKPKTMDVLYVVLFFASLQKGSLRELSADADSVAAMVAKITKLVVKGEASEAEVARMMLTADMGEALRNMEQQYPPLSSDATVALEKREEYQKYLKKREVDILNAQSRRERRWAQSDNLPSDWECKKCGFSNFKSRTTCFQCENRRLKNKKPKPMKKREMAAKAEAEFEDTYGKFEDTF</sequence>
<keyword evidence="2 4" id="KW-0863">Zinc-finger</keyword>
<dbReference type="AlphaFoldDB" id="A0AAE0FPN5"/>
<dbReference type="SUPFAM" id="SSF90209">
    <property type="entry name" value="Ran binding protein zinc finger-like"/>
    <property type="match status" value="1"/>
</dbReference>
<protein>
    <recommendedName>
        <fullName evidence="5">RanBP2-type domain-containing protein</fullName>
    </recommendedName>
</protein>
<organism evidence="6 8">
    <name type="scientific">Cymbomonas tetramitiformis</name>
    <dbReference type="NCBI Taxonomy" id="36881"/>
    <lineage>
        <taxon>Eukaryota</taxon>
        <taxon>Viridiplantae</taxon>
        <taxon>Chlorophyta</taxon>
        <taxon>Pyramimonadophyceae</taxon>
        <taxon>Pyramimonadales</taxon>
        <taxon>Pyramimonadaceae</taxon>
        <taxon>Cymbomonas</taxon>
    </lineage>
</organism>
<comment type="caution">
    <text evidence="6">The sequence shown here is derived from an EMBL/GenBank/DDBJ whole genome shotgun (WGS) entry which is preliminary data.</text>
</comment>
<evidence type="ECO:0000256" key="1">
    <source>
        <dbReference type="ARBA" id="ARBA00022723"/>
    </source>
</evidence>
<dbReference type="Proteomes" id="UP001190700">
    <property type="component" value="Unassembled WGS sequence"/>
</dbReference>
<dbReference type="PROSITE" id="PS01358">
    <property type="entry name" value="ZF_RANBP2_1"/>
    <property type="match status" value="1"/>
</dbReference>
<dbReference type="EMBL" id="LGRX02012740">
    <property type="protein sequence ID" value="KAK3266919.1"/>
    <property type="molecule type" value="Genomic_DNA"/>
</dbReference>
<evidence type="ECO:0000313" key="6">
    <source>
        <dbReference type="EMBL" id="KAK3263726.1"/>
    </source>
</evidence>
<dbReference type="Pfam" id="PF00641">
    <property type="entry name" value="Zn_ribbon_RanBP"/>
    <property type="match status" value="1"/>
</dbReference>